<feature type="chain" id="PRO_5047402535" evidence="1">
    <location>
        <begin position="18"/>
        <end position="114"/>
    </location>
</feature>
<dbReference type="EMBL" id="JAPWTJ010000143">
    <property type="protein sequence ID" value="KAJ8982113.1"/>
    <property type="molecule type" value="Genomic_DNA"/>
</dbReference>
<organism evidence="2 3">
    <name type="scientific">Molorchus minor</name>
    <dbReference type="NCBI Taxonomy" id="1323400"/>
    <lineage>
        <taxon>Eukaryota</taxon>
        <taxon>Metazoa</taxon>
        <taxon>Ecdysozoa</taxon>
        <taxon>Arthropoda</taxon>
        <taxon>Hexapoda</taxon>
        <taxon>Insecta</taxon>
        <taxon>Pterygota</taxon>
        <taxon>Neoptera</taxon>
        <taxon>Endopterygota</taxon>
        <taxon>Coleoptera</taxon>
        <taxon>Polyphaga</taxon>
        <taxon>Cucujiformia</taxon>
        <taxon>Chrysomeloidea</taxon>
        <taxon>Cerambycidae</taxon>
        <taxon>Lamiinae</taxon>
        <taxon>Monochamini</taxon>
        <taxon>Molorchus</taxon>
    </lineage>
</organism>
<proteinExistence type="predicted"/>
<comment type="caution">
    <text evidence="2">The sequence shown here is derived from an EMBL/GenBank/DDBJ whole genome shotgun (WGS) entry which is preliminary data.</text>
</comment>
<evidence type="ECO:0000313" key="3">
    <source>
        <dbReference type="Proteomes" id="UP001162164"/>
    </source>
</evidence>
<sequence>MALIVVVIITVKQMANTFNQEDKGPCYNNPPHEKLTQPWEKFTNYRPSDWSNPETELKSTTITIPIIKNNNIVDLVERRTRKGYKKTFDSRRRIEIRNEKYKRKPIPKNQLGFK</sequence>
<reference evidence="2" key="1">
    <citation type="journal article" date="2023" name="Insect Mol. Biol.">
        <title>Genome sequencing provides insights into the evolution of gene families encoding plant cell wall-degrading enzymes in longhorned beetles.</title>
        <authorList>
            <person name="Shin N.R."/>
            <person name="Okamura Y."/>
            <person name="Kirsch R."/>
            <person name="Pauchet Y."/>
        </authorList>
    </citation>
    <scope>NUCLEOTIDE SEQUENCE</scope>
    <source>
        <strain evidence="2">MMC_N1</strain>
    </source>
</reference>
<evidence type="ECO:0000256" key="1">
    <source>
        <dbReference type="SAM" id="SignalP"/>
    </source>
</evidence>
<evidence type="ECO:0000313" key="2">
    <source>
        <dbReference type="EMBL" id="KAJ8982113.1"/>
    </source>
</evidence>
<protein>
    <submittedName>
        <fullName evidence="2">Uncharacterized protein</fullName>
    </submittedName>
</protein>
<gene>
    <name evidence="2" type="ORF">NQ317_002839</name>
</gene>
<feature type="signal peptide" evidence="1">
    <location>
        <begin position="1"/>
        <end position="17"/>
    </location>
</feature>
<accession>A0ABQ9JUV1</accession>
<dbReference type="Proteomes" id="UP001162164">
    <property type="component" value="Unassembled WGS sequence"/>
</dbReference>
<keyword evidence="1" id="KW-0732">Signal</keyword>
<keyword evidence="3" id="KW-1185">Reference proteome</keyword>
<name>A0ABQ9JUV1_9CUCU</name>